<comment type="caution">
    <text evidence="1">The sequence shown here is derived from an EMBL/GenBank/DDBJ whole genome shotgun (WGS) entry which is preliminary data.</text>
</comment>
<dbReference type="Proteomes" id="UP000677537">
    <property type="component" value="Unassembled WGS sequence"/>
</dbReference>
<name>A0A940MYM8_9PROT</name>
<reference evidence="1" key="1">
    <citation type="submission" date="2021-03" db="EMBL/GenBank/DDBJ databases">
        <authorList>
            <person name="So Y."/>
        </authorList>
    </citation>
    <scope>NUCLEOTIDE SEQUENCE</scope>
    <source>
        <strain evidence="1">SG15</strain>
    </source>
</reference>
<organism evidence="1 2">
    <name type="scientific">Roseomonas indoligenes</name>
    <dbReference type="NCBI Taxonomy" id="2820811"/>
    <lineage>
        <taxon>Bacteria</taxon>
        <taxon>Pseudomonadati</taxon>
        <taxon>Pseudomonadota</taxon>
        <taxon>Alphaproteobacteria</taxon>
        <taxon>Acetobacterales</taxon>
        <taxon>Roseomonadaceae</taxon>
        <taxon>Roseomonas</taxon>
    </lineage>
</organism>
<keyword evidence="2" id="KW-1185">Reference proteome</keyword>
<dbReference type="RefSeq" id="WP_209371376.1">
    <property type="nucleotide sequence ID" value="NZ_JAGIZA010000003.1"/>
</dbReference>
<dbReference type="EMBL" id="JAGIZA010000003">
    <property type="protein sequence ID" value="MBP0492125.1"/>
    <property type="molecule type" value="Genomic_DNA"/>
</dbReference>
<proteinExistence type="predicted"/>
<accession>A0A940MYM8</accession>
<sequence length="96" mass="10437">MSDTPKGVLLVLLDDSRRVIASVSDFDTSTYGGFTLQQGQRMRAKDALAREAAHRLCNSTFAAALSTRDIQSAIDKLCRAQGWSVTDIPIGHTENP</sequence>
<protein>
    <submittedName>
        <fullName evidence="1">Uncharacterized protein</fullName>
    </submittedName>
</protein>
<gene>
    <name evidence="1" type="ORF">J5Y10_04965</name>
</gene>
<dbReference type="AlphaFoldDB" id="A0A940MYM8"/>
<evidence type="ECO:0000313" key="2">
    <source>
        <dbReference type="Proteomes" id="UP000677537"/>
    </source>
</evidence>
<evidence type="ECO:0000313" key="1">
    <source>
        <dbReference type="EMBL" id="MBP0492125.1"/>
    </source>
</evidence>